<evidence type="ECO:0000313" key="4">
    <source>
        <dbReference type="Proteomes" id="UP000030111"/>
    </source>
</evidence>
<reference evidence="3 4" key="1">
    <citation type="submission" date="2013-09" db="EMBL/GenBank/DDBJ databases">
        <authorList>
            <person name="Zeng Z."/>
            <person name="Chen C."/>
        </authorList>
    </citation>
    <scope>NUCLEOTIDE SEQUENCE [LARGE SCALE GENOMIC DNA]</scope>
    <source>
        <strain evidence="3 4">WB 4.1-42</strain>
    </source>
</reference>
<keyword evidence="1" id="KW-0732">Signal</keyword>
<sequence length="572" mass="63966">MRFSLLALLFSLTLSAQSPYPQDYFRSPMDLPVHPSGTFGELRTNHFHAGLDFRTNQTTGHPVYAAAGGHVSRIKVSSYGYGTALYIDHPNGFTTLYGHLSAYGPKIEAYVRAKQYEKKSFDIELFPKPGELEVVQGEVVAYSGNSGGSGGPHLHFEYRDTKTEMILNPLLFGLNKKMQDTKAPAIHGIVVYPLSDDAVVNESKKPMLINLKLQKDGTYIADKVYAKGKIGFSISTTDKSTGSSGNNGIFKVETFFNGSPHFSYMFDTFAFDESRYVNNFIDYPRYYNTGQRFQKLFVKTPYPLSLLKHTGTNGQFTIVKDTVKNFRIVVSDFHGNKTLVNGSIEYSDKPGTVADPKHVTPYFVKAANDNNYTKNNVSVFIPANALYDDFYMDFDVTDSVLHLHNATVPVHTAVTVSFDAANIPKEKLPKTFIAGFTDKRISYNNTYMEDGKLTAKVKTLGNFKLAMDTTAPKIFSPSFAEGKWLTKNDTFSLKISDDMSGIATFDAWLNGKWILMHYDYKTRIIFHNFSDGVVAEGRNDLKVTVTDNVGNSTTFETHFFRTQNTAAVENNK</sequence>
<feature type="chain" id="PRO_5001992849" evidence="1">
    <location>
        <begin position="17"/>
        <end position="572"/>
    </location>
</feature>
<dbReference type="InterPro" id="IPR011055">
    <property type="entry name" value="Dup_hybrid_motif"/>
</dbReference>
<dbReference type="InterPro" id="IPR016047">
    <property type="entry name" value="M23ase_b-sheet_dom"/>
</dbReference>
<dbReference type="InterPro" id="IPR050570">
    <property type="entry name" value="Cell_wall_metabolism_enzyme"/>
</dbReference>
<dbReference type="PANTHER" id="PTHR21666:SF285">
    <property type="entry name" value="M23 FAMILY METALLOPEPTIDASE"/>
    <property type="match status" value="1"/>
</dbReference>
<dbReference type="CDD" id="cd12797">
    <property type="entry name" value="M23_peptidase"/>
    <property type="match status" value="1"/>
</dbReference>
<feature type="signal peptide" evidence="1">
    <location>
        <begin position="1"/>
        <end position="16"/>
    </location>
</feature>
<dbReference type="PANTHER" id="PTHR21666">
    <property type="entry name" value="PEPTIDASE-RELATED"/>
    <property type="match status" value="1"/>
</dbReference>
<feature type="domain" description="M23ase beta-sheet core" evidence="2">
    <location>
        <begin position="47"/>
        <end position="115"/>
    </location>
</feature>
<dbReference type="Pfam" id="PF01551">
    <property type="entry name" value="Peptidase_M23"/>
    <property type="match status" value="1"/>
</dbReference>
<evidence type="ECO:0000313" key="3">
    <source>
        <dbReference type="EMBL" id="KGO92890.1"/>
    </source>
</evidence>
<comment type="caution">
    <text evidence="3">The sequence shown here is derived from an EMBL/GenBank/DDBJ whole genome shotgun (WGS) entry which is preliminary data.</text>
</comment>
<proteinExistence type="predicted"/>
<dbReference type="eggNOG" id="COG0739">
    <property type="taxonomic scope" value="Bacteria"/>
</dbReference>
<dbReference type="SUPFAM" id="SSF51261">
    <property type="entry name" value="Duplicated hybrid motif"/>
    <property type="match status" value="1"/>
</dbReference>
<protein>
    <submittedName>
        <fullName evidence="3">Peptidase M23</fullName>
    </submittedName>
</protein>
<evidence type="ECO:0000256" key="1">
    <source>
        <dbReference type="SAM" id="SignalP"/>
    </source>
</evidence>
<name>A0A0A2MXE0_9FLAO</name>
<organism evidence="3 4">
    <name type="scientific">Flavobacterium subsaxonicum WB 4.1-42 = DSM 21790</name>
    <dbReference type="NCBI Taxonomy" id="1121898"/>
    <lineage>
        <taxon>Bacteria</taxon>
        <taxon>Pseudomonadati</taxon>
        <taxon>Bacteroidota</taxon>
        <taxon>Flavobacteriia</taxon>
        <taxon>Flavobacteriales</taxon>
        <taxon>Flavobacteriaceae</taxon>
        <taxon>Flavobacterium</taxon>
    </lineage>
</organism>
<evidence type="ECO:0000259" key="2">
    <source>
        <dbReference type="Pfam" id="PF01551"/>
    </source>
</evidence>
<dbReference type="Gene3D" id="2.70.70.10">
    <property type="entry name" value="Glucose Permease (Domain IIA)"/>
    <property type="match status" value="1"/>
</dbReference>
<dbReference type="AlphaFoldDB" id="A0A0A2MXE0"/>
<dbReference type="STRING" id="1121898.GCA_000422725_02756"/>
<gene>
    <name evidence="3" type="ORF">Q766_09645</name>
</gene>
<keyword evidence="4" id="KW-1185">Reference proteome</keyword>
<dbReference type="EMBL" id="JRLY01000007">
    <property type="protein sequence ID" value="KGO92890.1"/>
    <property type="molecule type" value="Genomic_DNA"/>
</dbReference>
<dbReference type="Proteomes" id="UP000030111">
    <property type="component" value="Unassembled WGS sequence"/>
</dbReference>
<dbReference type="RefSeq" id="WP_026993077.1">
    <property type="nucleotide sequence ID" value="NZ_JRLY01000007.1"/>
</dbReference>
<dbReference type="OrthoDB" id="9810477at2"/>
<dbReference type="GO" id="GO:0004222">
    <property type="term" value="F:metalloendopeptidase activity"/>
    <property type="evidence" value="ECO:0007669"/>
    <property type="project" value="TreeGrafter"/>
</dbReference>
<accession>A0A0A2MXE0</accession>